<dbReference type="EMBL" id="KQ964297">
    <property type="protein sequence ID" value="KXJ85086.1"/>
    <property type="molecule type" value="Genomic_DNA"/>
</dbReference>
<dbReference type="InParanoid" id="A0A136IJE1"/>
<feature type="compositionally biased region" description="Basic and acidic residues" evidence="1">
    <location>
        <begin position="15"/>
        <end position="30"/>
    </location>
</feature>
<sequence length="329" mass="37330">MTGNKTAPTSSNPRRTVDRHQRPRNLERSTRVYHCSGNTIESSRPDTPVSQRSDTALRADGVSGNSRYSSPLLGPPTMLAQRSITSTLAPIEEEHDHTRLEQSRFRAMRESTEFQLQQTLKPGRLGRRNANAPKTGRPPKRTRLLNDPNTCGREDCTQSLELVSPDGGAHPLEIPPGPFKYQVALPEGLYYPVRDLSFRQDQESGNVIITVIWDDLSLPLRCFYVADTWEGLQRWVLRHLGEEYGCYFDQASQIFDSDNASDDYLESHIVSTLQLSQQWGLVATWPTSEIKLELLDTEAQQSAKSYIIKHFGAEVWRAEAQRARLEDNY</sequence>
<feature type="region of interest" description="Disordered" evidence="1">
    <location>
        <begin position="1"/>
        <end position="77"/>
    </location>
</feature>
<dbReference type="AlphaFoldDB" id="A0A136IJE1"/>
<accession>A0A136IJE1</accession>
<gene>
    <name evidence="2" type="ORF">Micbo1qcDRAFT_169654</name>
</gene>
<proteinExistence type="predicted"/>
<evidence type="ECO:0000313" key="2">
    <source>
        <dbReference type="EMBL" id="KXJ85086.1"/>
    </source>
</evidence>
<dbReference type="Proteomes" id="UP000070501">
    <property type="component" value="Unassembled WGS sequence"/>
</dbReference>
<evidence type="ECO:0000256" key="1">
    <source>
        <dbReference type="SAM" id="MobiDB-lite"/>
    </source>
</evidence>
<name>A0A136IJE1_9PEZI</name>
<evidence type="ECO:0000313" key="3">
    <source>
        <dbReference type="Proteomes" id="UP000070501"/>
    </source>
</evidence>
<feature type="compositionally biased region" description="Polar residues" evidence="1">
    <location>
        <begin position="1"/>
        <end position="14"/>
    </location>
</feature>
<dbReference type="OrthoDB" id="10304384at2759"/>
<keyword evidence="3" id="KW-1185">Reference proteome</keyword>
<organism evidence="2 3">
    <name type="scientific">Microdochium bolleyi</name>
    <dbReference type="NCBI Taxonomy" id="196109"/>
    <lineage>
        <taxon>Eukaryota</taxon>
        <taxon>Fungi</taxon>
        <taxon>Dikarya</taxon>
        <taxon>Ascomycota</taxon>
        <taxon>Pezizomycotina</taxon>
        <taxon>Sordariomycetes</taxon>
        <taxon>Xylariomycetidae</taxon>
        <taxon>Xylariales</taxon>
        <taxon>Microdochiaceae</taxon>
        <taxon>Microdochium</taxon>
    </lineage>
</organism>
<reference evidence="3" key="1">
    <citation type="submission" date="2016-02" db="EMBL/GenBank/DDBJ databases">
        <title>Draft genome sequence of Microdochium bolleyi, a fungal endophyte of beachgrass.</title>
        <authorList>
            <consortium name="DOE Joint Genome Institute"/>
            <person name="David A.S."/>
            <person name="May G."/>
            <person name="Haridas S."/>
            <person name="Lim J."/>
            <person name="Wang M."/>
            <person name="Labutti K."/>
            <person name="Lipzen A."/>
            <person name="Barry K."/>
            <person name="Grigoriev I.V."/>
        </authorList>
    </citation>
    <scope>NUCLEOTIDE SEQUENCE [LARGE SCALE GENOMIC DNA]</scope>
    <source>
        <strain evidence="3">J235TASD1</strain>
    </source>
</reference>
<protein>
    <submittedName>
        <fullName evidence="2">Uncharacterized protein</fullName>
    </submittedName>
</protein>
<feature type="region of interest" description="Disordered" evidence="1">
    <location>
        <begin position="124"/>
        <end position="150"/>
    </location>
</feature>